<evidence type="ECO:0000313" key="3">
    <source>
        <dbReference type="Proteomes" id="UP001528912"/>
    </source>
</evidence>
<sequence>MVDISSINVSIQTRRASGAGTDGDVYLGFCGREFYLDTDADDFESGSSREYVLGDGGNTNNAGRNDPRSPQLQVEQIDALPAYIRFAPTGRDDSWALQRATVRVNDGLFPMWDSLELFDQRVGLWLSTRSGLVAHLLKHRD</sequence>
<name>A0ABT6C1U8_9MICO</name>
<evidence type="ECO:0008006" key="4">
    <source>
        <dbReference type="Google" id="ProtNLM"/>
    </source>
</evidence>
<evidence type="ECO:0000256" key="1">
    <source>
        <dbReference type="SAM" id="MobiDB-lite"/>
    </source>
</evidence>
<dbReference type="Gene3D" id="2.60.60.20">
    <property type="entry name" value="PLAT/LH2 domain"/>
    <property type="match status" value="1"/>
</dbReference>
<feature type="compositionally biased region" description="Polar residues" evidence="1">
    <location>
        <begin position="58"/>
        <end position="71"/>
    </location>
</feature>
<dbReference type="InterPro" id="IPR036392">
    <property type="entry name" value="PLAT/LH2_dom_sf"/>
</dbReference>
<dbReference type="SUPFAM" id="SSF49723">
    <property type="entry name" value="Lipase/lipooxygenase domain (PLAT/LH2 domain)"/>
    <property type="match status" value="1"/>
</dbReference>
<reference evidence="2 3" key="1">
    <citation type="submission" date="2023-03" db="EMBL/GenBank/DDBJ databases">
        <title>YIM 133296 draft genome.</title>
        <authorList>
            <person name="Xiong L."/>
        </authorList>
    </citation>
    <scope>NUCLEOTIDE SEQUENCE [LARGE SCALE GENOMIC DNA]</scope>
    <source>
        <strain evidence="2 3">YIM 133296</strain>
    </source>
</reference>
<proteinExistence type="predicted"/>
<dbReference type="EMBL" id="JAROAV010000005">
    <property type="protein sequence ID" value="MDF8262878.1"/>
    <property type="molecule type" value="Genomic_DNA"/>
</dbReference>
<comment type="caution">
    <text evidence="2">The sequence shown here is derived from an EMBL/GenBank/DDBJ whole genome shotgun (WGS) entry which is preliminary data.</text>
</comment>
<protein>
    <recommendedName>
        <fullName evidence="4">PLAT domain-containing protein</fullName>
    </recommendedName>
</protein>
<gene>
    <name evidence="2" type="ORF">P4R38_01305</name>
</gene>
<evidence type="ECO:0000313" key="2">
    <source>
        <dbReference type="EMBL" id="MDF8262878.1"/>
    </source>
</evidence>
<keyword evidence="3" id="KW-1185">Reference proteome</keyword>
<feature type="region of interest" description="Disordered" evidence="1">
    <location>
        <begin position="47"/>
        <end position="71"/>
    </location>
</feature>
<dbReference type="RefSeq" id="WP_277190667.1">
    <property type="nucleotide sequence ID" value="NZ_JAROAV010000005.1"/>
</dbReference>
<dbReference type="Proteomes" id="UP001528912">
    <property type="component" value="Unassembled WGS sequence"/>
</dbReference>
<accession>A0ABT6C1U8</accession>
<organism evidence="2 3">
    <name type="scientific">Luteipulveratus flavus</name>
    <dbReference type="NCBI Taxonomy" id="3031728"/>
    <lineage>
        <taxon>Bacteria</taxon>
        <taxon>Bacillati</taxon>
        <taxon>Actinomycetota</taxon>
        <taxon>Actinomycetes</taxon>
        <taxon>Micrococcales</taxon>
        <taxon>Dermacoccaceae</taxon>
        <taxon>Luteipulveratus</taxon>
    </lineage>
</organism>